<feature type="compositionally biased region" description="Low complexity" evidence="10">
    <location>
        <begin position="561"/>
        <end position="570"/>
    </location>
</feature>
<feature type="region of interest" description="Disordered" evidence="10">
    <location>
        <begin position="445"/>
        <end position="641"/>
    </location>
</feature>
<dbReference type="GO" id="GO:0017056">
    <property type="term" value="F:structural constituent of nuclear pore"/>
    <property type="evidence" value="ECO:0007669"/>
    <property type="project" value="InterPro"/>
</dbReference>
<evidence type="ECO:0000313" key="13">
    <source>
        <dbReference type="Proteomes" id="UP001152607"/>
    </source>
</evidence>
<dbReference type="Proteomes" id="UP001152607">
    <property type="component" value="Unassembled WGS sequence"/>
</dbReference>
<feature type="compositionally biased region" description="Gly residues" evidence="10">
    <location>
        <begin position="119"/>
        <end position="129"/>
    </location>
</feature>
<feature type="compositionally biased region" description="Polar residues" evidence="10">
    <location>
        <begin position="1174"/>
        <end position="1183"/>
    </location>
</feature>
<protein>
    <recommendedName>
        <fullName evidence="11">Peptidase S59 domain-containing protein</fullName>
    </recommendedName>
</protein>
<evidence type="ECO:0000256" key="1">
    <source>
        <dbReference type="ARBA" id="ARBA00004567"/>
    </source>
</evidence>
<dbReference type="Gene3D" id="1.10.10.2360">
    <property type="match status" value="1"/>
</dbReference>
<dbReference type="InterPro" id="IPR007230">
    <property type="entry name" value="Nup98_auto-Pept-S59_dom"/>
</dbReference>
<dbReference type="Pfam" id="PF12110">
    <property type="entry name" value="Nup96"/>
    <property type="match status" value="1"/>
</dbReference>
<gene>
    <name evidence="12" type="ORF">PDIGIT_LOCUS3755</name>
</gene>
<keyword evidence="6" id="KW-0653">Protein transport</keyword>
<dbReference type="InterPro" id="IPR037665">
    <property type="entry name" value="Nucleoporin_S59-like"/>
</dbReference>
<reference evidence="12" key="1">
    <citation type="submission" date="2023-01" db="EMBL/GenBank/DDBJ databases">
        <authorList>
            <person name="Van Ghelder C."/>
            <person name="Rancurel C."/>
        </authorList>
    </citation>
    <scope>NUCLEOTIDE SEQUENCE</scope>
    <source>
        <strain evidence="12">CNCM I-4278</strain>
    </source>
</reference>
<feature type="compositionally biased region" description="Polar residues" evidence="10">
    <location>
        <begin position="664"/>
        <end position="681"/>
    </location>
</feature>
<feature type="region of interest" description="Disordered" evidence="10">
    <location>
        <begin position="108"/>
        <end position="141"/>
    </location>
</feature>
<dbReference type="Pfam" id="PF04096">
    <property type="entry name" value="Nucleoporin2"/>
    <property type="match status" value="1"/>
</dbReference>
<dbReference type="GO" id="GO:0006405">
    <property type="term" value="P:RNA export from nucleus"/>
    <property type="evidence" value="ECO:0007669"/>
    <property type="project" value="TreeGrafter"/>
</dbReference>
<proteinExistence type="inferred from homology"/>
<feature type="compositionally biased region" description="Low complexity" evidence="10">
    <location>
        <begin position="503"/>
        <end position="514"/>
    </location>
</feature>
<feature type="region of interest" description="Disordered" evidence="10">
    <location>
        <begin position="1061"/>
        <end position="1102"/>
    </location>
</feature>
<evidence type="ECO:0000256" key="6">
    <source>
        <dbReference type="ARBA" id="ARBA00022927"/>
    </source>
</evidence>
<feature type="compositionally biased region" description="Polar residues" evidence="10">
    <location>
        <begin position="999"/>
        <end position="1012"/>
    </location>
</feature>
<feature type="region of interest" description="Disordered" evidence="10">
    <location>
        <begin position="656"/>
        <end position="710"/>
    </location>
</feature>
<comment type="subcellular location">
    <subcellularLocation>
        <location evidence="1">Nucleus</location>
        <location evidence="1">Nuclear pore complex</location>
    </subcellularLocation>
</comment>
<dbReference type="InterPro" id="IPR021967">
    <property type="entry name" value="Nup98_C"/>
</dbReference>
<feature type="region of interest" description="Disordered" evidence="10">
    <location>
        <begin position="794"/>
        <end position="848"/>
    </location>
</feature>
<feature type="region of interest" description="Disordered" evidence="10">
    <location>
        <begin position="986"/>
        <end position="1019"/>
    </location>
</feature>
<feature type="compositionally biased region" description="Low complexity" evidence="10">
    <location>
        <begin position="600"/>
        <end position="634"/>
    </location>
</feature>
<evidence type="ECO:0000256" key="8">
    <source>
        <dbReference type="ARBA" id="ARBA00023132"/>
    </source>
</evidence>
<dbReference type="Gene3D" id="1.25.40.690">
    <property type="match status" value="1"/>
</dbReference>
<feature type="region of interest" description="Disordered" evidence="10">
    <location>
        <begin position="1125"/>
        <end position="1195"/>
    </location>
</feature>
<comment type="similarity">
    <text evidence="2">Belongs to the nucleoporin GLFG family.</text>
</comment>
<dbReference type="OrthoDB" id="3797628at2759"/>
<dbReference type="GO" id="GO:0034398">
    <property type="term" value="P:telomere tethering at nuclear periphery"/>
    <property type="evidence" value="ECO:0007669"/>
    <property type="project" value="TreeGrafter"/>
</dbReference>
<keyword evidence="9" id="KW-0539">Nucleus</keyword>
<dbReference type="GO" id="GO:0044614">
    <property type="term" value="C:nuclear pore cytoplasmic filaments"/>
    <property type="evidence" value="ECO:0007669"/>
    <property type="project" value="TreeGrafter"/>
</dbReference>
<evidence type="ECO:0000256" key="10">
    <source>
        <dbReference type="SAM" id="MobiDB-lite"/>
    </source>
</evidence>
<keyword evidence="8" id="KW-0906">Nuclear pore complex</keyword>
<feature type="compositionally biased region" description="Polar residues" evidence="10">
    <location>
        <begin position="1074"/>
        <end position="1098"/>
    </location>
</feature>
<feature type="region of interest" description="Disordered" evidence="10">
    <location>
        <begin position="1875"/>
        <end position="1898"/>
    </location>
</feature>
<dbReference type="InterPro" id="IPR025574">
    <property type="entry name" value="Nucleoporin_FG_rpt"/>
</dbReference>
<evidence type="ECO:0000256" key="7">
    <source>
        <dbReference type="ARBA" id="ARBA00023010"/>
    </source>
</evidence>
<evidence type="ECO:0000256" key="2">
    <source>
        <dbReference type="ARBA" id="ARBA00008926"/>
    </source>
</evidence>
<keyword evidence="5" id="KW-0509">mRNA transport</keyword>
<dbReference type="PANTHER" id="PTHR23198:SF6">
    <property type="entry name" value="NUCLEAR PORE COMPLEX PROTEIN NUP98-NUP96"/>
    <property type="match status" value="1"/>
</dbReference>
<dbReference type="PANTHER" id="PTHR23198">
    <property type="entry name" value="NUCLEOPORIN"/>
    <property type="match status" value="1"/>
</dbReference>
<evidence type="ECO:0000313" key="12">
    <source>
        <dbReference type="EMBL" id="CAI6324982.1"/>
    </source>
</evidence>
<sequence>MSFAFGNSGGFGSNNNNQSSGFGGFGSSNNNTSGFGSNSNSGSIFGQSNNGGGSAFGTSNTSNSGFGGGGFGANNNTTTSFGSKPFGSTGNNMFGGSGGNSSTFGGFGASSNSSTTPAFGGGSNSGGLFGQNKPAFGASTTNTGSSLFGGGNNTNTGGGFGTNTSTGFGASNTGGGFGANNANAPAANNGTGSTPFQAIQEKEAGTANNNVQYQTITFQPPYQNFSLEELRTVDYNQGRRYGNSNGQAGAFGQSTGFGGFGASNNTTATTGGFGSTANNNTGGGLFGGNSNTSFGQNSNASTGFGANTNNTSGGLFGSANKPAGGSVFGSTPATNNTGGGLFGNTANNNNNTGGGFGATNNTGGFGASNNTGGGLFGGNNNANNQNKPAGFGGFGANNNTGGGFGANNNAGGSTLFGASTNNNATPGFGANNQAAGAGSSLFGNSTGGFGQNQQNQQAGGGLFGGGGGGGFGQNAQNNQQKPGGLFGNSTGAATGGGLFGNSNNNQQQQQQQQQPATGGLFGNKPATGGGLFGNSSTPATGGGLFGQSNNAGATGGGLFGNAGAQNNQQAPGGGLFGNANNQQKPGGGLFGNSTGANNTSSGLFGQSNQGNNQLGGSLFGGQNQAQQNQQPMNNSLFGASGGSLLQTSMNTNPYGNDALFSGLGTPSQSPGPLATPLSSSQKNRKSAILPQHKLNPSQSTRLLTPQGKRNGGYGFSYSTYGTPTGSSQNSPLNGSIFSSGNLSRSLGKSLSTSNLRNGFTPDTSILAPGAFSATGRSFGSGSLKKLNINRTINMRPSLFDEPQTADASSSSTKRVSFAGPSGDDAPATNGTLTNGSPKGSSPTGSSGALVLHQDENATENRTSTSPRPEMQQVNGNELATVPGNSALTPRTTSSLNIQNGKVVDPKPGHYYSEPSMETLKSMSKDELKSVSNFVVGRDKIGKVEFNMGNPVNLSEIDLDQIFGEIVEFKPRHVAVYGPKFRGQKPELRAPGLNKPSRITLGNSWPKSASQAGKNDPAHVHRLKRINNSGTDFESFDPETGIWIFSVPHFSTYGLDYEEYEESSPLSAVPETPDQLGTSQMSATPENDSTASASQSSPDDTFDFKKGMRQRAVVPGQFGSDVAYEQEEDVNEGQSDSFLGERSVGSLDGQEDYTEESESDSTEDQEMADSVSGPVRTTEQSTADATDPFKESAKPKSILKASQLLRPMGTPSKGPLVFDDDWANTLQRTISPKKQDRKALRESQGDVLRERDNNVQPKASVAGGRSDKLTMDRMDLMDSLFGETDKRKDSTMKRVGQGIQLPYAKRPKTSSDLHEMAESDKEFHSCNKPHFSENGVLVYAGKHLNPPTNDLYAYPQEPIAGAGNDIRFKRLPTFPDGDPPTLNLQKEYTKVSLIEGVPKAHPPTQPTQIDFERIAEVVDLSTVAGEQEHKVWQLLHILFDQMPEPVDVEDYNMDADRWRKEQLSTFWKSLVLGDAEKQARGSDLTPEEKAIAYLSGNSVPDACHTLIQSHDLRLATMIAQIGDDDTMRQDMIAQIEDWRRMDVLPEIDDSKRALYELISGNCAKSEGKTGGGRENKASSFIISSRFNLDWRRAFGLRLWYGTKVDEPIELAVAQYADALRDGKEDVKPVPWFIEQGTDMGWADEHKDTREDLLWGILKLYASSKMDVPANVEDVLAPENVSGHPLNARLSFQLFNIFKARVEDPQESEERIVGMPMVRDGDDHNSSFLSTTSATTDQDDQTEDAMVELGDKLALTYAASLHTPKHWVTAVWVYTHLSQGATREHYIRSLLAQFSNTFSLTDSDATFTKLLELSVPATWAHAAAALQAKTEGDALRQAMHLIKADELEEAHEVLCRSVGPESIISRDYDALRELLGGFVPTPPNSPNSDSGSGRRRQKEPVQGWSYGGQIYFDYIELLDLTDQRSGFRENQDLNHQITYLLGKLSKALEIVARDRLASVGLEERVALTEIASLVADEIAKNKMPDRSRVLKLPLTEDKWLKHTIDLSVDYYRNVVADAVR</sequence>
<evidence type="ECO:0000256" key="4">
    <source>
        <dbReference type="ARBA" id="ARBA00022813"/>
    </source>
</evidence>
<comment type="caution">
    <text evidence="12">The sequence shown here is derived from an EMBL/GenBank/DDBJ whole genome shotgun (WGS) entry which is preliminary data.</text>
</comment>
<feature type="region of interest" description="Disordered" evidence="10">
    <location>
        <begin position="1229"/>
        <end position="1262"/>
    </location>
</feature>
<dbReference type="FunFam" id="1.10.10.2360:FF:000001">
    <property type="entry name" value="Nuclear pore complex protein Nup98-Nup96"/>
    <property type="match status" value="1"/>
</dbReference>
<feature type="compositionally biased region" description="Acidic residues" evidence="10">
    <location>
        <begin position="1148"/>
        <end position="1166"/>
    </location>
</feature>
<keyword evidence="4" id="KW-0068">Autocatalytic cleavage</keyword>
<name>A0A9W4XS24_9PLEO</name>
<keyword evidence="13" id="KW-1185">Reference proteome</keyword>
<feature type="compositionally biased region" description="Low complexity" evidence="10">
    <location>
        <begin position="835"/>
        <end position="847"/>
    </location>
</feature>
<feature type="domain" description="Peptidase S59" evidence="11">
    <location>
        <begin position="907"/>
        <end position="1049"/>
    </location>
</feature>
<evidence type="ECO:0000259" key="11">
    <source>
        <dbReference type="PROSITE" id="PS51434"/>
    </source>
</evidence>
<dbReference type="EMBL" id="CAOQHR010000002">
    <property type="protein sequence ID" value="CAI6324982.1"/>
    <property type="molecule type" value="Genomic_DNA"/>
</dbReference>
<dbReference type="GO" id="GO:0003723">
    <property type="term" value="F:RNA binding"/>
    <property type="evidence" value="ECO:0007669"/>
    <property type="project" value="TreeGrafter"/>
</dbReference>
<organism evidence="12 13">
    <name type="scientific">Periconia digitata</name>
    <dbReference type="NCBI Taxonomy" id="1303443"/>
    <lineage>
        <taxon>Eukaryota</taxon>
        <taxon>Fungi</taxon>
        <taxon>Dikarya</taxon>
        <taxon>Ascomycota</taxon>
        <taxon>Pezizomycotina</taxon>
        <taxon>Dothideomycetes</taxon>
        <taxon>Pleosporomycetidae</taxon>
        <taxon>Pleosporales</taxon>
        <taxon>Massarineae</taxon>
        <taxon>Periconiaceae</taxon>
        <taxon>Periconia</taxon>
    </lineage>
</organism>
<dbReference type="GO" id="GO:0008139">
    <property type="term" value="F:nuclear localization sequence binding"/>
    <property type="evidence" value="ECO:0007669"/>
    <property type="project" value="TreeGrafter"/>
</dbReference>
<evidence type="ECO:0000256" key="5">
    <source>
        <dbReference type="ARBA" id="ARBA00022816"/>
    </source>
</evidence>
<keyword evidence="7" id="KW-0811">Translocation</keyword>
<feature type="compositionally biased region" description="Polar residues" evidence="10">
    <location>
        <begin position="694"/>
        <end position="703"/>
    </location>
</feature>
<dbReference type="InterPro" id="IPR036903">
    <property type="entry name" value="Nup98_auto-Pept-S59_dom_sf"/>
</dbReference>
<feature type="compositionally biased region" description="Polar residues" evidence="10">
    <location>
        <begin position="805"/>
        <end position="814"/>
    </location>
</feature>
<feature type="compositionally biased region" description="Gly residues" evidence="10">
    <location>
        <begin position="458"/>
        <end position="472"/>
    </location>
</feature>
<dbReference type="Gene3D" id="3.30.1610.10">
    <property type="entry name" value="Peptidase S59, nucleoporin"/>
    <property type="match status" value="1"/>
</dbReference>
<accession>A0A9W4XS24</accession>
<dbReference type="GO" id="GO:0006606">
    <property type="term" value="P:protein import into nucleus"/>
    <property type="evidence" value="ECO:0007669"/>
    <property type="project" value="TreeGrafter"/>
</dbReference>
<dbReference type="GO" id="GO:0051028">
    <property type="term" value="P:mRNA transport"/>
    <property type="evidence" value="ECO:0007669"/>
    <property type="project" value="UniProtKB-KW"/>
</dbReference>
<dbReference type="Pfam" id="PF13634">
    <property type="entry name" value="Nucleoporin_FG"/>
    <property type="match status" value="5"/>
</dbReference>
<dbReference type="GO" id="GO:0000973">
    <property type="term" value="P:post-transcriptional tethering of RNA polymerase II gene DNA at nuclear periphery"/>
    <property type="evidence" value="ECO:0007669"/>
    <property type="project" value="TreeGrafter"/>
</dbReference>
<dbReference type="PROSITE" id="PS51434">
    <property type="entry name" value="NUP_C"/>
    <property type="match status" value="1"/>
</dbReference>
<dbReference type="SUPFAM" id="SSF82215">
    <property type="entry name" value="C-terminal autoproteolytic domain of nucleoporin nup98"/>
    <property type="match status" value="1"/>
</dbReference>
<keyword evidence="3" id="KW-0813">Transport</keyword>
<evidence type="ECO:0000256" key="9">
    <source>
        <dbReference type="ARBA" id="ARBA00023242"/>
    </source>
</evidence>
<evidence type="ECO:0000256" key="3">
    <source>
        <dbReference type="ARBA" id="ARBA00022448"/>
    </source>
</evidence>
<feature type="compositionally biased region" description="Basic and acidic residues" evidence="10">
    <location>
        <begin position="1232"/>
        <end position="1252"/>
    </location>
</feature>